<dbReference type="GO" id="GO:0042381">
    <property type="term" value="P:hemolymph coagulation"/>
    <property type="evidence" value="ECO:0007669"/>
    <property type="project" value="UniProtKB-KW"/>
</dbReference>
<dbReference type="Proteomes" id="UP000285301">
    <property type="component" value="Unassembled WGS sequence"/>
</dbReference>
<dbReference type="GO" id="GO:0030246">
    <property type="term" value="F:carbohydrate binding"/>
    <property type="evidence" value="ECO:0007669"/>
    <property type="project" value="UniProtKB-KW"/>
</dbReference>
<keyword evidence="3" id="KW-0245">EGF-like domain</keyword>
<evidence type="ECO:0000256" key="4">
    <source>
        <dbReference type="ARBA" id="ARBA00022659"/>
    </source>
</evidence>
<evidence type="ECO:0000256" key="5">
    <source>
        <dbReference type="ARBA" id="ARBA00022670"/>
    </source>
</evidence>
<evidence type="ECO:0000256" key="10">
    <source>
        <dbReference type="ARBA" id="ARBA00022825"/>
    </source>
</evidence>
<dbReference type="AlphaFoldDB" id="A0A3S3PL00"/>
<dbReference type="SUPFAM" id="SSF50494">
    <property type="entry name" value="Trypsin-like serine proteases"/>
    <property type="match status" value="1"/>
</dbReference>
<feature type="signal peptide" evidence="16">
    <location>
        <begin position="1"/>
        <end position="19"/>
    </location>
</feature>
<evidence type="ECO:0000256" key="6">
    <source>
        <dbReference type="ARBA" id="ARBA00022729"/>
    </source>
</evidence>
<evidence type="ECO:0000256" key="15">
    <source>
        <dbReference type="RuleBase" id="RU363034"/>
    </source>
</evidence>
<keyword evidence="2" id="KW-0964">Secreted</keyword>
<reference evidence="19 20" key="1">
    <citation type="journal article" date="2018" name="Gigascience">
        <title>Genomes of trombidid mites reveal novel predicted allergens and laterally-transferred genes associated with secondary metabolism.</title>
        <authorList>
            <person name="Dong X."/>
            <person name="Chaisiri K."/>
            <person name="Xia D."/>
            <person name="Armstrong S.D."/>
            <person name="Fang Y."/>
            <person name="Donnelly M.J."/>
            <person name="Kadowaki T."/>
            <person name="McGarry J.W."/>
            <person name="Darby A.C."/>
            <person name="Makepeace B.L."/>
        </authorList>
    </citation>
    <scope>NUCLEOTIDE SEQUENCE [LARGE SCALE GENOMIC DNA]</scope>
    <source>
        <strain evidence="19">UoL-WK</strain>
    </source>
</reference>
<dbReference type="OrthoDB" id="10004439at2759"/>
<dbReference type="InterPro" id="IPR018114">
    <property type="entry name" value="TRYPSIN_HIS"/>
</dbReference>
<dbReference type="EMBL" id="NCKU01000639">
    <property type="protein sequence ID" value="RWS14719.1"/>
    <property type="molecule type" value="Genomic_DNA"/>
</dbReference>
<keyword evidence="8 15" id="KW-0378">Hydrolase</keyword>
<dbReference type="InterPro" id="IPR009003">
    <property type="entry name" value="Peptidase_S1_PA"/>
</dbReference>
<protein>
    <recommendedName>
        <fullName evidence="14">limulus clotting factor C</fullName>
        <ecNumber evidence="14">3.4.21.84</ecNumber>
    </recommendedName>
</protein>
<evidence type="ECO:0000256" key="12">
    <source>
        <dbReference type="ARBA" id="ARBA00023157"/>
    </source>
</evidence>
<evidence type="ECO:0000256" key="16">
    <source>
        <dbReference type="SAM" id="SignalP"/>
    </source>
</evidence>
<dbReference type="EC" id="3.4.21.84" evidence="14"/>
<keyword evidence="20" id="KW-1185">Reference proteome</keyword>
<keyword evidence="9" id="KW-0353">Hemolymph clotting</keyword>
<dbReference type="SMART" id="SM00020">
    <property type="entry name" value="Tryp_SPc"/>
    <property type="match status" value="1"/>
</dbReference>
<keyword evidence="7" id="KW-0430">Lectin</keyword>
<proteinExistence type="predicted"/>
<dbReference type="GO" id="GO:0005615">
    <property type="term" value="C:extracellular space"/>
    <property type="evidence" value="ECO:0007669"/>
    <property type="project" value="TreeGrafter"/>
</dbReference>
<evidence type="ECO:0000256" key="11">
    <source>
        <dbReference type="ARBA" id="ARBA00022889"/>
    </source>
</evidence>
<evidence type="ECO:0000256" key="1">
    <source>
        <dbReference type="ARBA" id="ARBA00004613"/>
    </source>
</evidence>
<dbReference type="InterPro" id="IPR001254">
    <property type="entry name" value="Trypsin_dom"/>
</dbReference>
<dbReference type="GO" id="GO:0007155">
    <property type="term" value="P:cell adhesion"/>
    <property type="evidence" value="ECO:0007669"/>
    <property type="project" value="UniProtKB-KW"/>
</dbReference>
<evidence type="ECO:0000256" key="8">
    <source>
        <dbReference type="ARBA" id="ARBA00022801"/>
    </source>
</evidence>
<dbReference type="FunFam" id="2.40.10.10:FF:000120">
    <property type="entry name" value="Putative serine protease"/>
    <property type="match status" value="1"/>
</dbReference>
<dbReference type="PANTHER" id="PTHR24264:SF65">
    <property type="entry name" value="SRCR DOMAIN-CONTAINING PROTEIN"/>
    <property type="match status" value="1"/>
</dbReference>
<comment type="caution">
    <text evidence="19">The sequence shown here is derived from an EMBL/GenBank/DDBJ whole genome shotgun (WGS) entry which is preliminary data.</text>
</comment>
<evidence type="ECO:0000259" key="17">
    <source>
        <dbReference type="PROSITE" id="PS50240"/>
    </source>
</evidence>
<evidence type="ECO:0000256" key="3">
    <source>
        <dbReference type="ARBA" id="ARBA00022536"/>
    </source>
</evidence>
<dbReference type="Pfam" id="PF00089">
    <property type="entry name" value="Trypsin"/>
    <property type="match status" value="1"/>
</dbReference>
<dbReference type="GO" id="GO:0006508">
    <property type="term" value="P:proteolysis"/>
    <property type="evidence" value="ECO:0007669"/>
    <property type="project" value="UniProtKB-KW"/>
</dbReference>
<evidence type="ECO:0000256" key="14">
    <source>
        <dbReference type="ARBA" id="ARBA00066707"/>
    </source>
</evidence>
<feature type="domain" description="Peptidase S1" evidence="17">
    <location>
        <begin position="40"/>
        <end position="269"/>
    </location>
</feature>
<dbReference type="Gene3D" id="2.40.10.10">
    <property type="entry name" value="Trypsin-like serine proteases"/>
    <property type="match status" value="1"/>
</dbReference>
<dbReference type="InterPro" id="IPR001314">
    <property type="entry name" value="Peptidase_S1A"/>
</dbReference>
<dbReference type="STRING" id="1965070.A0A3S3PL00"/>
<accession>A0A3S3PL00</accession>
<evidence type="ECO:0000313" key="20">
    <source>
        <dbReference type="Proteomes" id="UP000285301"/>
    </source>
</evidence>
<dbReference type="PROSITE" id="PS00134">
    <property type="entry name" value="TRYPSIN_HIS"/>
    <property type="match status" value="1"/>
</dbReference>
<comment type="catalytic activity">
    <reaction evidence="13">
        <text>Selective cleavage of 103-Arg-|-Ser-104 and 124-Ile-|-Ile-125 bonds in Limulus clotting factor B to form activated factor B. Cleavage of -Pro-Arg-|-Xaa- bonds in synthetic substrates.</text>
        <dbReference type="EC" id="3.4.21.84"/>
    </reaction>
</comment>
<evidence type="ECO:0000256" key="2">
    <source>
        <dbReference type="ARBA" id="ARBA00022525"/>
    </source>
</evidence>
<dbReference type="PROSITE" id="PS50240">
    <property type="entry name" value="TRYPSIN_DOM"/>
    <property type="match status" value="1"/>
</dbReference>
<keyword evidence="10 15" id="KW-0720">Serine protease</keyword>
<evidence type="ECO:0000256" key="13">
    <source>
        <dbReference type="ARBA" id="ARBA00052079"/>
    </source>
</evidence>
<name>A0A3S3PL00_9ACAR</name>
<dbReference type="EMBL" id="NCKU01000640">
    <property type="protein sequence ID" value="RWS14716.1"/>
    <property type="molecule type" value="Genomic_DNA"/>
</dbReference>
<dbReference type="CDD" id="cd00190">
    <property type="entry name" value="Tryp_SPc"/>
    <property type="match status" value="1"/>
</dbReference>
<organism evidence="19 20">
    <name type="scientific">Dinothrombium tinctorium</name>
    <dbReference type="NCBI Taxonomy" id="1965070"/>
    <lineage>
        <taxon>Eukaryota</taxon>
        <taxon>Metazoa</taxon>
        <taxon>Ecdysozoa</taxon>
        <taxon>Arthropoda</taxon>
        <taxon>Chelicerata</taxon>
        <taxon>Arachnida</taxon>
        <taxon>Acari</taxon>
        <taxon>Acariformes</taxon>
        <taxon>Trombidiformes</taxon>
        <taxon>Prostigmata</taxon>
        <taxon>Anystina</taxon>
        <taxon>Parasitengona</taxon>
        <taxon>Trombidioidea</taxon>
        <taxon>Trombidiidae</taxon>
        <taxon>Dinothrombium</taxon>
    </lineage>
</organism>
<dbReference type="GO" id="GO:0004252">
    <property type="term" value="F:serine-type endopeptidase activity"/>
    <property type="evidence" value="ECO:0007669"/>
    <property type="project" value="InterPro"/>
</dbReference>
<dbReference type="PROSITE" id="PS00135">
    <property type="entry name" value="TRYPSIN_SER"/>
    <property type="match status" value="1"/>
</dbReference>
<keyword evidence="4" id="KW-0768">Sushi</keyword>
<dbReference type="PRINTS" id="PR00722">
    <property type="entry name" value="CHYMOTRYPSIN"/>
</dbReference>
<evidence type="ECO:0000256" key="7">
    <source>
        <dbReference type="ARBA" id="ARBA00022734"/>
    </source>
</evidence>
<dbReference type="InterPro" id="IPR043504">
    <property type="entry name" value="Peptidase_S1_PA_chymotrypsin"/>
</dbReference>
<sequence length="284" mass="32033">MQTLALLLKLSLLKLKIKGGIDNINCGVSYAKDIRSKLRIIGGREATKGRWPWQVAILNRLREPFCGGTLIAPQFVLTAAHCVRKRLFVRAGEHDLFKNEGTEQEVRVVEAFVHPKFDVETVDNDIALLRLRRPLKLGKYVSTACLPSSSDHLKMNTMGIILGWGKKRNSALFGTDVLHQAQVPIADLTQCRLVYQDYYISDNMICAGFESGRVDTCAGDSGGPLLFSKNGKWHVFGITSFGEGCGRRGKYGIYAKVVNYVKWIRKTVRKSVKLQLWKKRRKYD</sequence>
<comment type="subcellular location">
    <subcellularLocation>
        <location evidence="1">Secreted</location>
    </subcellularLocation>
</comment>
<keyword evidence="11" id="KW-0130">Cell adhesion</keyword>
<feature type="chain" id="PRO_5033399007" description="limulus clotting factor C" evidence="16">
    <location>
        <begin position="20"/>
        <end position="284"/>
    </location>
</feature>
<evidence type="ECO:0000313" key="18">
    <source>
        <dbReference type="EMBL" id="RWS14716.1"/>
    </source>
</evidence>
<reference evidence="19" key="2">
    <citation type="submission" date="2018-11" db="EMBL/GenBank/DDBJ databases">
        <title>Trombidioid mite genomics.</title>
        <authorList>
            <person name="Dong X."/>
        </authorList>
    </citation>
    <scope>NUCLEOTIDE SEQUENCE</scope>
    <source>
        <strain evidence="19">UoL-WK</strain>
    </source>
</reference>
<gene>
    <name evidence="19" type="ORF">B4U79_01545</name>
    <name evidence="18" type="ORF">B4U79_09953</name>
</gene>
<dbReference type="InterPro" id="IPR050127">
    <property type="entry name" value="Serine_Proteases_S1"/>
</dbReference>
<dbReference type="InterPro" id="IPR033116">
    <property type="entry name" value="TRYPSIN_SER"/>
</dbReference>
<dbReference type="PANTHER" id="PTHR24264">
    <property type="entry name" value="TRYPSIN-RELATED"/>
    <property type="match status" value="1"/>
</dbReference>
<keyword evidence="12" id="KW-1015">Disulfide bond</keyword>
<keyword evidence="6 16" id="KW-0732">Signal</keyword>
<evidence type="ECO:0000313" key="19">
    <source>
        <dbReference type="EMBL" id="RWS14719.1"/>
    </source>
</evidence>
<evidence type="ECO:0000256" key="9">
    <source>
        <dbReference type="ARBA" id="ARBA00022820"/>
    </source>
</evidence>
<keyword evidence="5 15" id="KW-0645">Protease</keyword>